<dbReference type="Pfam" id="PF00023">
    <property type="entry name" value="Ank"/>
    <property type="match status" value="1"/>
</dbReference>
<dbReference type="InterPro" id="IPR036770">
    <property type="entry name" value="Ankyrin_rpt-contain_sf"/>
</dbReference>
<keyword evidence="1" id="KW-0677">Repeat</keyword>
<dbReference type="PROSITE" id="PS50088">
    <property type="entry name" value="ANK_REPEAT"/>
    <property type="match status" value="3"/>
</dbReference>
<dbReference type="PANTHER" id="PTHR24178">
    <property type="entry name" value="MOLTING PROTEIN MLT-4"/>
    <property type="match status" value="1"/>
</dbReference>
<reference evidence="4 5" key="1">
    <citation type="submission" date="2016-12" db="EMBL/GenBank/DDBJ databases">
        <title>Draft genome sequence of Fusarium oxysporum causing rot on Narcissus.</title>
        <authorList>
            <person name="Armitage A.D."/>
            <person name="Taylor A."/>
            <person name="Clarkson J.P."/>
            <person name="Harrison R.J."/>
            <person name="Jackson A.C."/>
        </authorList>
    </citation>
    <scope>NUCLEOTIDE SEQUENCE [LARGE SCALE GENOMIC DNA]</scope>
    <source>
        <strain evidence="4 5">N139</strain>
    </source>
</reference>
<dbReference type="Pfam" id="PF12796">
    <property type="entry name" value="Ank_2"/>
    <property type="match status" value="2"/>
</dbReference>
<evidence type="ECO:0000256" key="1">
    <source>
        <dbReference type="ARBA" id="ARBA00022737"/>
    </source>
</evidence>
<dbReference type="AlphaFoldDB" id="A0A4Q2V0A9"/>
<evidence type="ECO:0000313" key="4">
    <source>
        <dbReference type="EMBL" id="RYC78159.1"/>
    </source>
</evidence>
<dbReference type="SUPFAM" id="SSF48403">
    <property type="entry name" value="Ankyrin repeat"/>
    <property type="match status" value="1"/>
</dbReference>
<evidence type="ECO:0000256" key="2">
    <source>
        <dbReference type="ARBA" id="ARBA00023043"/>
    </source>
</evidence>
<dbReference type="EMBL" id="MQTW01001395">
    <property type="protein sequence ID" value="RYC78159.1"/>
    <property type="molecule type" value="Genomic_DNA"/>
</dbReference>
<evidence type="ECO:0000256" key="3">
    <source>
        <dbReference type="PROSITE-ProRule" id="PRU00023"/>
    </source>
</evidence>
<sequence>MDATWSKIQTAFRGRGCRELSSLFHAHKLDTTEQPSKEASVVRSSLETQGYVSGAQLVHLLSLEGLVPFLNLWLSSNNSNCDVVDDSKRTPLLLAASHGQKEFAQLLIEVGRASISHQDSTGNSALIAASNSGGEAVVKYLLQVEGIDVNQRDSLGQTALLIASRRGHGDIVHTLLETKKADMNIRSHNGWHPVFAASVAGKEVALIRLLEKQRARDSVSNNQVKDTDLDDDDWANIRDRAVNNGQVSVVREIHTNYRDKADLERYGRTLLSKGFTPLTYAAAFGETRMIRYLVDEAGMDINQKDDRGLAPIHSAARGNSFKGMQALLDSEGIDVQLQCEKGYPHLLGDLDNMATQECSSNGLPMELAGQIGICMLRILLGHAKSKDKASRREQEAEERARELQQFENVAMGLDPDEGLPQSDLPILISYPI</sequence>
<gene>
    <name evidence="4" type="ORF">BFJ63_vAg18968</name>
</gene>
<accession>A0A4Q2V0A9</accession>
<feature type="repeat" description="ANK" evidence="3">
    <location>
        <begin position="87"/>
        <end position="111"/>
    </location>
</feature>
<feature type="repeat" description="ANK" evidence="3">
    <location>
        <begin position="273"/>
        <end position="306"/>
    </location>
</feature>
<protein>
    <submittedName>
        <fullName evidence="4">Uncharacterized protein</fullName>
    </submittedName>
</protein>
<dbReference type="PANTHER" id="PTHR24178:SF9">
    <property type="entry name" value="ANK_REP_REGION DOMAIN-CONTAINING PROTEIN"/>
    <property type="match status" value="1"/>
</dbReference>
<dbReference type="SMART" id="SM00248">
    <property type="entry name" value="ANK"/>
    <property type="match status" value="7"/>
</dbReference>
<organism evidence="4 5">
    <name type="scientific">Fusarium oxysporum f. sp. narcissi</name>
    <dbReference type="NCBI Taxonomy" id="451672"/>
    <lineage>
        <taxon>Eukaryota</taxon>
        <taxon>Fungi</taxon>
        <taxon>Dikarya</taxon>
        <taxon>Ascomycota</taxon>
        <taxon>Pezizomycotina</taxon>
        <taxon>Sordariomycetes</taxon>
        <taxon>Hypocreomycetidae</taxon>
        <taxon>Hypocreales</taxon>
        <taxon>Nectriaceae</taxon>
        <taxon>Fusarium</taxon>
        <taxon>Fusarium oxysporum species complex</taxon>
    </lineage>
</organism>
<dbReference type="InterPro" id="IPR002110">
    <property type="entry name" value="Ankyrin_rpt"/>
</dbReference>
<comment type="caution">
    <text evidence="4">The sequence shown here is derived from an EMBL/GenBank/DDBJ whole genome shotgun (WGS) entry which is preliminary data.</text>
</comment>
<dbReference type="Gene3D" id="1.25.40.20">
    <property type="entry name" value="Ankyrin repeat-containing domain"/>
    <property type="match status" value="2"/>
</dbReference>
<evidence type="ECO:0000313" key="5">
    <source>
        <dbReference type="Proteomes" id="UP000290540"/>
    </source>
</evidence>
<proteinExistence type="predicted"/>
<feature type="repeat" description="ANK" evidence="3">
    <location>
        <begin position="155"/>
        <end position="188"/>
    </location>
</feature>
<keyword evidence="2 3" id="KW-0040">ANK repeat</keyword>
<dbReference type="PROSITE" id="PS50297">
    <property type="entry name" value="ANK_REP_REGION"/>
    <property type="match status" value="1"/>
</dbReference>
<dbReference type="Proteomes" id="UP000290540">
    <property type="component" value="Unassembled WGS sequence"/>
</dbReference>
<name>A0A4Q2V0A9_FUSOX</name>